<keyword evidence="3" id="KW-1185">Reference proteome</keyword>
<name>A0A4Q4TPM0_9PEZI</name>
<evidence type="ECO:0000313" key="3">
    <source>
        <dbReference type="Proteomes" id="UP000293360"/>
    </source>
</evidence>
<protein>
    <submittedName>
        <fullName evidence="2">Uncharacterized protein</fullName>
    </submittedName>
</protein>
<comment type="caution">
    <text evidence="2">The sequence shown here is derived from an EMBL/GenBank/DDBJ whole genome shotgun (WGS) entry which is preliminary data.</text>
</comment>
<feature type="compositionally biased region" description="Low complexity" evidence="1">
    <location>
        <begin position="59"/>
        <end position="72"/>
    </location>
</feature>
<evidence type="ECO:0000256" key="1">
    <source>
        <dbReference type="SAM" id="MobiDB-lite"/>
    </source>
</evidence>
<sequence length="100" mass="10743">MAAPPRVRAPADRLGLRWGRTLADGHPSHFFWASPTAAEPRPNHSFRDNDKLRDYLGMASGDAPAASSPGDPRGLEGGNQMASPEMRTFVEDAAAFVSSH</sequence>
<dbReference type="OrthoDB" id="10599508at2759"/>
<feature type="compositionally biased region" description="Basic and acidic residues" evidence="1">
    <location>
        <begin position="41"/>
        <end position="54"/>
    </location>
</feature>
<evidence type="ECO:0000313" key="2">
    <source>
        <dbReference type="EMBL" id="RYP09231.1"/>
    </source>
</evidence>
<proteinExistence type="predicted"/>
<dbReference type="EMBL" id="QJNU01000043">
    <property type="protein sequence ID" value="RYP09231.1"/>
    <property type="molecule type" value="Genomic_DNA"/>
</dbReference>
<organism evidence="2 3">
    <name type="scientific">Monosporascus ibericus</name>
    <dbReference type="NCBI Taxonomy" id="155417"/>
    <lineage>
        <taxon>Eukaryota</taxon>
        <taxon>Fungi</taxon>
        <taxon>Dikarya</taxon>
        <taxon>Ascomycota</taxon>
        <taxon>Pezizomycotina</taxon>
        <taxon>Sordariomycetes</taxon>
        <taxon>Xylariomycetidae</taxon>
        <taxon>Xylariales</taxon>
        <taxon>Xylariales incertae sedis</taxon>
        <taxon>Monosporascus</taxon>
    </lineage>
</organism>
<accession>A0A4Q4TPM0</accession>
<dbReference type="Proteomes" id="UP000293360">
    <property type="component" value="Unassembled WGS sequence"/>
</dbReference>
<dbReference type="AlphaFoldDB" id="A0A4Q4TPM0"/>
<feature type="region of interest" description="Disordered" evidence="1">
    <location>
        <begin position="32"/>
        <end position="86"/>
    </location>
</feature>
<gene>
    <name evidence="2" type="ORF">DL764_001417</name>
</gene>
<reference evidence="2 3" key="1">
    <citation type="submission" date="2018-06" db="EMBL/GenBank/DDBJ databases">
        <title>Complete Genomes of Monosporascus.</title>
        <authorList>
            <person name="Robinson A.J."/>
            <person name="Natvig D.O."/>
        </authorList>
    </citation>
    <scope>NUCLEOTIDE SEQUENCE [LARGE SCALE GENOMIC DNA]</scope>
    <source>
        <strain evidence="2 3">CBS 110550</strain>
    </source>
</reference>